<gene>
    <name evidence="1" type="ORF">H5410_014162</name>
</gene>
<dbReference type="AlphaFoldDB" id="A0A9J5ZQJ8"/>
<name>A0A9J5ZQJ8_SOLCO</name>
<evidence type="ECO:0000313" key="2">
    <source>
        <dbReference type="Proteomes" id="UP000824120"/>
    </source>
</evidence>
<accession>A0A9J5ZQJ8</accession>
<protein>
    <submittedName>
        <fullName evidence="1">Uncharacterized protein</fullName>
    </submittedName>
</protein>
<sequence length="69" mass="8183">MSIYSFQESVLQRIIRRLGFIAVLLYPLASAQHTGIKGEDKTFWRLAEWVWRFSNLHFFDLLATFVPFC</sequence>
<evidence type="ECO:0000313" key="1">
    <source>
        <dbReference type="EMBL" id="KAG5614338.1"/>
    </source>
</evidence>
<proteinExistence type="predicted"/>
<dbReference type="Proteomes" id="UP000824120">
    <property type="component" value="Chromosome 3"/>
</dbReference>
<organism evidence="1 2">
    <name type="scientific">Solanum commersonii</name>
    <name type="common">Commerson's wild potato</name>
    <name type="synonym">Commerson's nightshade</name>
    <dbReference type="NCBI Taxonomy" id="4109"/>
    <lineage>
        <taxon>Eukaryota</taxon>
        <taxon>Viridiplantae</taxon>
        <taxon>Streptophyta</taxon>
        <taxon>Embryophyta</taxon>
        <taxon>Tracheophyta</taxon>
        <taxon>Spermatophyta</taxon>
        <taxon>Magnoliopsida</taxon>
        <taxon>eudicotyledons</taxon>
        <taxon>Gunneridae</taxon>
        <taxon>Pentapetalae</taxon>
        <taxon>asterids</taxon>
        <taxon>lamiids</taxon>
        <taxon>Solanales</taxon>
        <taxon>Solanaceae</taxon>
        <taxon>Solanoideae</taxon>
        <taxon>Solaneae</taxon>
        <taxon>Solanum</taxon>
    </lineage>
</organism>
<dbReference type="EMBL" id="JACXVP010000003">
    <property type="protein sequence ID" value="KAG5614338.1"/>
    <property type="molecule type" value="Genomic_DNA"/>
</dbReference>
<reference evidence="1 2" key="1">
    <citation type="submission" date="2020-09" db="EMBL/GenBank/DDBJ databases">
        <title>De no assembly of potato wild relative species, Solanum commersonii.</title>
        <authorList>
            <person name="Cho K."/>
        </authorList>
    </citation>
    <scope>NUCLEOTIDE SEQUENCE [LARGE SCALE GENOMIC DNA]</scope>
    <source>
        <strain evidence="1">LZ3.2</strain>
        <tissue evidence="1">Leaf</tissue>
    </source>
</reference>
<keyword evidence="2" id="KW-1185">Reference proteome</keyword>
<comment type="caution">
    <text evidence="1">The sequence shown here is derived from an EMBL/GenBank/DDBJ whole genome shotgun (WGS) entry which is preliminary data.</text>
</comment>